<comment type="similarity">
    <text evidence="7">Belongs to the methyl-accepting chemotaxis (MCP) protein family.</text>
</comment>
<evidence type="ECO:0000259" key="11">
    <source>
        <dbReference type="PROSITE" id="PS50111"/>
    </source>
</evidence>
<dbReference type="PROSITE" id="PS50885">
    <property type="entry name" value="HAMP"/>
    <property type="match status" value="1"/>
</dbReference>
<evidence type="ECO:0000256" key="1">
    <source>
        <dbReference type="ARBA" id="ARBA00004651"/>
    </source>
</evidence>
<dbReference type="Pfam" id="PF02743">
    <property type="entry name" value="dCache_1"/>
    <property type="match status" value="1"/>
</dbReference>
<dbReference type="Pfam" id="PF00015">
    <property type="entry name" value="MCPsignal"/>
    <property type="match status" value="1"/>
</dbReference>
<evidence type="ECO:0000256" key="9">
    <source>
        <dbReference type="SAM" id="MobiDB-lite"/>
    </source>
</evidence>
<dbReference type="GO" id="GO:0004888">
    <property type="term" value="F:transmembrane signaling receptor activity"/>
    <property type="evidence" value="ECO:0007669"/>
    <property type="project" value="TreeGrafter"/>
</dbReference>
<reference evidence="13" key="1">
    <citation type="submission" date="2020-10" db="EMBL/GenBank/DDBJ databases">
        <authorList>
            <person name="Gilroy R."/>
        </authorList>
    </citation>
    <scope>NUCLEOTIDE SEQUENCE</scope>
    <source>
        <strain evidence="13">ChiBcec16-1751</strain>
    </source>
</reference>
<sequence length="709" mass="76095">MQRETDTMHYGGKQIKFGIVPKLLLGILCPLIICMVLVSVFLGLRGSSIVNEIMSAQLNAQTDSAANEIDSFFKQYYGVAECLAATQIARDATDTDTSFADQSLYRSLVETLQLIQQQDSENITSVWLVNLQTGEIIEIIQNDSMLYTSNDFDYSTRSWYTLVSSQQETIVTEVFTGTNGDAISVASPVYSNGALVGIVGLDLDISHIKEQLGDVTVGNAGYVTVYDLNSQIIYHPDQSVVDTNAADANYSSNMRNAILNKENSHSMLYTRNGTEYYGSTSPIGDTGYVVLGVMPVAEYTSQTTAILRVLVIGVTSCVILMAIIGAFIAISITRPLKRLNAAVSKLSDGELNVAVDVHTHDEVAEVGAGVARIVERLKEYILYIDEISAVLNQIGNGNLMFTLQQNYVGEFAKVKSALMNIRSTLTETLTSIAHSADQVNAGAEQIASGAQALAQGATEQASSVQELSSAVQDLSTQATAEAEKAVEAGQFLEQIRDAVDKSNTQMDTLRKAMTDISVQSAAIRGIIKTIDDIAFQTNILALNAAVEAARAGTAGKGFAVVADEVRSLAGKSAEAAKKTNELIENSVQAVENGEELTKQTAESLAVVADGTRQVAETIDTVARAYREQAGRLSEIAKGVDQIADVVQTNSATAEQSAAASQELSGQANMMHQQIAHFKLGQDYSEWPAPAAPQPSKTERSERYAASSKY</sequence>
<dbReference type="Proteomes" id="UP000886741">
    <property type="component" value="Unassembled WGS sequence"/>
</dbReference>
<evidence type="ECO:0000256" key="4">
    <source>
        <dbReference type="ARBA" id="ARBA00022692"/>
    </source>
</evidence>
<feature type="domain" description="HAMP" evidence="12">
    <location>
        <begin position="330"/>
        <end position="382"/>
    </location>
</feature>
<comment type="subcellular location">
    <subcellularLocation>
        <location evidence="1">Cell membrane</location>
        <topology evidence="1">Multi-pass membrane protein</topology>
    </subcellularLocation>
</comment>
<dbReference type="InterPro" id="IPR004089">
    <property type="entry name" value="MCPsignal_dom"/>
</dbReference>
<dbReference type="CDD" id="cd06225">
    <property type="entry name" value="HAMP"/>
    <property type="match status" value="1"/>
</dbReference>
<dbReference type="Pfam" id="PF00672">
    <property type="entry name" value="HAMP"/>
    <property type="match status" value="1"/>
</dbReference>
<dbReference type="SUPFAM" id="SSF103190">
    <property type="entry name" value="Sensory domain-like"/>
    <property type="match status" value="1"/>
</dbReference>
<evidence type="ECO:0000256" key="8">
    <source>
        <dbReference type="PROSITE-ProRule" id="PRU00284"/>
    </source>
</evidence>
<dbReference type="AlphaFoldDB" id="A0A9D1JTH8"/>
<accession>A0A9D1JTH8</accession>
<dbReference type="GO" id="GO:0007165">
    <property type="term" value="P:signal transduction"/>
    <property type="evidence" value="ECO:0007669"/>
    <property type="project" value="UniProtKB-KW"/>
</dbReference>
<dbReference type="CDD" id="cd12913">
    <property type="entry name" value="PDC1_MCP_like"/>
    <property type="match status" value="1"/>
</dbReference>
<keyword evidence="5 10" id="KW-1133">Transmembrane helix</keyword>
<dbReference type="PANTHER" id="PTHR43531">
    <property type="entry name" value="PROTEIN ICFG"/>
    <property type="match status" value="1"/>
</dbReference>
<feature type="region of interest" description="Disordered" evidence="9">
    <location>
        <begin position="684"/>
        <end position="709"/>
    </location>
</feature>
<feature type="transmembrane region" description="Helical" evidence="10">
    <location>
        <begin position="23"/>
        <end position="44"/>
    </location>
</feature>
<evidence type="ECO:0000256" key="5">
    <source>
        <dbReference type="ARBA" id="ARBA00022989"/>
    </source>
</evidence>
<evidence type="ECO:0000259" key="12">
    <source>
        <dbReference type="PROSITE" id="PS50885"/>
    </source>
</evidence>
<keyword evidence="3" id="KW-0145">Chemotaxis</keyword>
<name>A0A9D1JTH8_9FIRM</name>
<dbReference type="SUPFAM" id="SSF58104">
    <property type="entry name" value="Methyl-accepting chemotaxis protein (MCP) signaling domain"/>
    <property type="match status" value="1"/>
</dbReference>
<evidence type="ECO:0000256" key="2">
    <source>
        <dbReference type="ARBA" id="ARBA00022475"/>
    </source>
</evidence>
<evidence type="ECO:0000256" key="7">
    <source>
        <dbReference type="ARBA" id="ARBA00029447"/>
    </source>
</evidence>
<dbReference type="SMART" id="SM00283">
    <property type="entry name" value="MA"/>
    <property type="match status" value="1"/>
</dbReference>
<dbReference type="Gene3D" id="3.30.450.20">
    <property type="entry name" value="PAS domain"/>
    <property type="match status" value="1"/>
</dbReference>
<dbReference type="CDD" id="cd12912">
    <property type="entry name" value="PDC2_MCP_like"/>
    <property type="match status" value="1"/>
</dbReference>
<keyword evidence="2" id="KW-1003">Cell membrane</keyword>
<dbReference type="PROSITE" id="PS50111">
    <property type="entry name" value="CHEMOTAXIS_TRANSDUC_2"/>
    <property type="match status" value="1"/>
</dbReference>
<evidence type="ECO:0000256" key="6">
    <source>
        <dbReference type="ARBA" id="ARBA00023136"/>
    </source>
</evidence>
<keyword evidence="8" id="KW-0807">Transducer</keyword>
<evidence type="ECO:0000256" key="10">
    <source>
        <dbReference type="SAM" id="Phobius"/>
    </source>
</evidence>
<dbReference type="Gene3D" id="6.10.340.10">
    <property type="match status" value="1"/>
</dbReference>
<dbReference type="PANTHER" id="PTHR43531:SF11">
    <property type="entry name" value="METHYL-ACCEPTING CHEMOTAXIS PROTEIN 3"/>
    <property type="match status" value="1"/>
</dbReference>
<gene>
    <name evidence="13" type="ORF">IAA83_02335</name>
</gene>
<dbReference type="CDD" id="cd11386">
    <property type="entry name" value="MCP_signal"/>
    <property type="match status" value="1"/>
</dbReference>
<reference evidence="13" key="2">
    <citation type="journal article" date="2021" name="PeerJ">
        <title>Extensive microbial diversity within the chicken gut microbiome revealed by metagenomics and culture.</title>
        <authorList>
            <person name="Gilroy R."/>
            <person name="Ravi A."/>
            <person name="Getino M."/>
            <person name="Pursley I."/>
            <person name="Horton D.L."/>
            <person name="Alikhan N.F."/>
            <person name="Baker D."/>
            <person name="Gharbi K."/>
            <person name="Hall N."/>
            <person name="Watson M."/>
            <person name="Adriaenssens E.M."/>
            <person name="Foster-Nyarko E."/>
            <person name="Jarju S."/>
            <person name="Secka A."/>
            <person name="Antonio M."/>
            <person name="Oren A."/>
            <person name="Chaudhuri R.R."/>
            <person name="La Ragione R."/>
            <person name="Hildebrand F."/>
            <person name="Pallen M.J."/>
        </authorList>
    </citation>
    <scope>NUCLEOTIDE SEQUENCE</scope>
    <source>
        <strain evidence="13">ChiBcec16-1751</strain>
    </source>
</reference>
<dbReference type="SMART" id="SM00304">
    <property type="entry name" value="HAMP"/>
    <property type="match status" value="1"/>
</dbReference>
<dbReference type="Gene3D" id="1.10.287.950">
    <property type="entry name" value="Methyl-accepting chemotaxis protein"/>
    <property type="match status" value="1"/>
</dbReference>
<keyword evidence="6 10" id="KW-0472">Membrane</keyword>
<dbReference type="EMBL" id="DVJJ01000041">
    <property type="protein sequence ID" value="HIS64194.1"/>
    <property type="molecule type" value="Genomic_DNA"/>
</dbReference>
<proteinExistence type="inferred from homology"/>
<feature type="transmembrane region" description="Helical" evidence="10">
    <location>
        <begin position="305"/>
        <end position="330"/>
    </location>
</feature>
<dbReference type="InterPro" id="IPR051310">
    <property type="entry name" value="MCP_chemotaxis"/>
</dbReference>
<dbReference type="InterPro" id="IPR003660">
    <property type="entry name" value="HAMP_dom"/>
</dbReference>
<dbReference type="GO" id="GO:0005886">
    <property type="term" value="C:plasma membrane"/>
    <property type="evidence" value="ECO:0007669"/>
    <property type="project" value="UniProtKB-SubCell"/>
</dbReference>
<comment type="caution">
    <text evidence="13">The sequence shown here is derived from an EMBL/GenBank/DDBJ whole genome shotgun (WGS) entry which is preliminary data.</text>
</comment>
<dbReference type="GO" id="GO:0006935">
    <property type="term" value="P:chemotaxis"/>
    <property type="evidence" value="ECO:0007669"/>
    <property type="project" value="UniProtKB-KW"/>
</dbReference>
<dbReference type="InterPro" id="IPR033479">
    <property type="entry name" value="dCache_1"/>
</dbReference>
<evidence type="ECO:0000313" key="13">
    <source>
        <dbReference type="EMBL" id="HIS64194.1"/>
    </source>
</evidence>
<keyword evidence="4 10" id="KW-0812">Transmembrane</keyword>
<evidence type="ECO:0000256" key="3">
    <source>
        <dbReference type="ARBA" id="ARBA00022500"/>
    </source>
</evidence>
<organism evidence="13 14">
    <name type="scientific">Candidatus Avoscillospira avistercoris</name>
    <dbReference type="NCBI Taxonomy" id="2840707"/>
    <lineage>
        <taxon>Bacteria</taxon>
        <taxon>Bacillati</taxon>
        <taxon>Bacillota</taxon>
        <taxon>Clostridia</taxon>
        <taxon>Eubacteriales</taxon>
        <taxon>Oscillospiraceae</taxon>
        <taxon>Oscillospiraceae incertae sedis</taxon>
        <taxon>Candidatus Avoscillospira</taxon>
    </lineage>
</organism>
<dbReference type="InterPro" id="IPR029151">
    <property type="entry name" value="Sensor-like_sf"/>
</dbReference>
<feature type="domain" description="Methyl-accepting transducer" evidence="11">
    <location>
        <begin position="435"/>
        <end position="664"/>
    </location>
</feature>
<protein>
    <submittedName>
        <fullName evidence="13">Methyl-accepting chemotaxis protein</fullName>
    </submittedName>
</protein>
<evidence type="ECO:0000313" key="14">
    <source>
        <dbReference type="Proteomes" id="UP000886741"/>
    </source>
</evidence>